<evidence type="ECO:0000256" key="5">
    <source>
        <dbReference type="ARBA" id="ARBA00022741"/>
    </source>
</evidence>
<feature type="transmembrane region" description="Helical" evidence="12">
    <location>
        <begin position="748"/>
        <end position="770"/>
    </location>
</feature>
<dbReference type="PANTHER" id="PTHR43294">
    <property type="entry name" value="SODIUM/POTASSIUM-TRANSPORTING ATPASE SUBUNIT ALPHA"/>
    <property type="match status" value="1"/>
</dbReference>
<dbReference type="InterPro" id="IPR023299">
    <property type="entry name" value="ATPase_P-typ_cyto_dom_N"/>
</dbReference>
<dbReference type="GO" id="GO:0005886">
    <property type="term" value="C:plasma membrane"/>
    <property type="evidence" value="ECO:0007669"/>
    <property type="project" value="UniProtKB-SubCell"/>
</dbReference>
<evidence type="ECO:0000256" key="3">
    <source>
        <dbReference type="ARBA" id="ARBA00022475"/>
    </source>
</evidence>
<dbReference type="SFLD" id="SFLDS00003">
    <property type="entry name" value="Haloacid_Dehalogenase"/>
    <property type="match status" value="1"/>
</dbReference>
<dbReference type="InterPro" id="IPR008250">
    <property type="entry name" value="ATPase_P-typ_transduc_dom_A_sf"/>
</dbReference>
<dbReference type="InterPro" id="IPR059000">
    <property type="entry name" value="ATPase_P-type_domA"/>
</dbReference>
<dbReference type="GO" id="GO:0005524">
    <property type="term" value="F:ATP binding"/>
    <property type="evidence" value="ECO:0007669"/>
    <property type="project" value="UniProtKB-KW"/>
</dbReference>
<evidence type="ECO:0000256" key="8">
    <source>
        <dbReference type="ARBA" id="ARBA00022989"/>
    </source>
</evidence>
<keyword evidence="10 12" id="KW-0472">Membrane</keyword>
<dbReference type="SMART" id="SM00831">
    <property type="entry name" value="Cation_ATPase_N"/>
    <property type="match status" value="1"/>
</dbReference>
<evidence type="ECO:0000313" key="15">
    <source>
        <dbReference type="Proteomes" id="UP000006787"/>
    </source>
</evidence>
<dbReference type="InterPro" id="IPR006068">
    <property type="entry name" value="ATPase_P-typ_cation-transptr_C"/>
</dbReference>
<keyword evidence="7" id="KW-1278">Translocase</keyword>
<keyword evidence="4 12" id="KW-0812">Transmembrane</keyword>
<dbReference type="InterPro" id="IPR036412">
    <property type="entry name" value="HAD-like_sf"/>
</dbReference>
<keyword evidence="11" id="KW-0175">Coiled coil</keyword>
<dbReference type="RefSeq" id="WP_003136386.1">
    <property type="nucleotide sequence ID" value="NZ_AMQS01000031.1"/>
</dbReference>
<dbReference type="GO" id="GO:0016887">
    <property type="term" value="F:ATP hydrolysis activity"/>
    <property type="evidence" value="ECO:0007669"/>
    <property type="project" value="InterPro"/>
</dbReference>
<evidence type="ECO:0000256" key="1">
    <source>
        <dbReference type="ARBA" id="ARBA00004651"/>
    </source>
</evidence>
<dbReference type="InterPro" id="IPR004014">
    <property type="entry name" value="ATPase_P-typ_cation-transptr_N"/>
</dbReference>
<dbReference type="Pfam" id="PF00122">
    <property type="entry name" value="E1-E2_ATPase"/>
    <property type="match status" value="1"/>
</dbReference>
<dbReference type="GO" id="GO:1902600">
    <property type="term" value="P:proton transmembrane transport"/>
    <property type="evidence" value="ECO:0007669"/>
    <property type="project" value="TreeGrafter"/>
</dbReference>
<dbReference type="eggNOG" id="COG0474">
    <property type="taxonomic scope" value="Bacteria"/>
</dbReference>
<dbReference type="InterPro" id="IPR001757">
    <property type="entry name" value="P_typ_ATPase"/>
</dbReference>
<dbReference type="InterPro" id="IPR023214">
    <property type="entry name" value="HAD_sf"/>
</dbReference>
<evidence type="ECO:0000256" key="4">
    <source>
        <dbReference type="ARBA" id="ARBA00022692"/>
    </source>
</evidence>
<dbReference type="Proteomes" id="UP000006787">
    <property type="component" value="Unassembled WGS sequence"/>
</dbReference>
<evidence type="ECO:0000256" key="12">
    <source>
        <dbReference type="SAM" id="Phobius"/>
    </source>
</evidence>
<accession>K2PHH5</accession>
<dbReference type="FunFam" id="3.40.1110.10:FF:000053">
    <property type="entry name" value="Cation-transporting ATPase, E1-E2 family"/>
    <property type="match status" value="1"/>
</dbReference>
<dbReference type="GO" id="GO:0030007">
    <property type="term" value="P:intracellular potassium ion homeostasis"/>
    <property type="evidence" value="ECO:0007669"/>
    <property type="project" value="TreeGrafter"/>
</dbReference>
<dbReference type="PRINTS" id="PR00119">
    <property type="entry name" value="CATATPASE"/>
</dbReference>
<dbReference type="AlphaFoldDB" id="K2PHH5"/>
<feature type="transmembrane region" description="Helical" evidence="12">
    <location>
        <begin position="243"/>
        <end position="266"/>
    </location>
</feature>
<dbReference type="GO" id="GO:0036376">
    <property type="term" value="P:sodium ion export across plasma membrane"/>
    <property type="evidence" value="ECO:0007669"/>
    <property type="project" value="TreeGrafter"/>
</dbReference>
<dbReference type="PATRIC" id="fig|1231377.3.peg.1800"/>
<evidence type="ECO:0000256" key="10">
    <source>
        <dbReference type="ARBA" id="ARBA00023136"/>
    </source>
</evidence>
<dbReference type="SUPFAM" id="SSF81653">
    <property type="entry name" value="Calcium ATPase, transduction domain A"/>
    <property type="match status" value="1"/>
</dbReference>
<feature type="transmembrane region" description="Helical" evidence="12">
    <location>
        <begin position="50"/>
        <end position="70"/>
    </location>
</feature>
<dbReference type="Pfam" id="PF08282">
    <property type="entry name" value="Hydrolase_3"/>
    <property type="match status" value="1"/>
</dbReference>
<evidence type="ECO:0000259" key="13">
    <source>
        <dbReference type="SMART" id="SM00831"/>
    </source>
</evidence>
<dbReference type="FunFam" id="3.40.50.1000:FF:000083">
    <property type="entry name" value="Sodium/potassium-transporting ATPase subunit alpha"/>
    <property type="match status" value="1"/>
</dbReference>
<evidence type="ECO:0000313" key="14">
    <source>
        <dbReference type="EMBL" id="EKF50895.1"/>
    </source>
</evidence>
<feature type="transmembrane region" description="Helical" evidence="12">
    <location>
        <begin position="681"/>
        <end position="701"/>
    </location>
</feature>
<dbReference type="SFLD" id="SFLDG00002">
    <property type="entry name" value="C1.7:_P-type_atpase_like"/>
    <property type="match status" value="1"/>
</dbReference>
<keyword evidence="3" id="KW-1003">Cell membrane</keyword>
<feature type="domain" description="Cation-transporting P-type ATPase N-terminal" evidence="13">
    <location>
        <begin position="2"/>
        <end position="75"/>
    </location>
</feature>
<gene>
    <name evidence="14" type="ORF">C426_1820</name>
</gene>
<keyword evidence="8 12" id="KW-1133">Transmembrane helix</keyword>
<dbReference type="NCBIfam" id="TIGR01494">
    <property type="entry name" value="ATPase_P-type"/>
    <property type="match status" value="3"/>
</dbReference>
<feature type="coiled-coil region" evidence="11">
    <location>
        <begin position="5"/>
        <end position="32"/>
    </location>
</feature>
<dbReference type="Pfam" id="PF00689">
    <property type="entry name" value="Cation_ATPase_C"/>
    <property type="match status" value="1"/>
</dbReference>
<dbReference type="SFLD" id="SFLDF00027">
    <property type="entry name" value="p-type_atpase"/>
    <property type="match status" value="1"/>
</dbReference>
<dbReference type="PANTHER" id="PTHR43294:SF21">
    <property type="entry name" value="CATION TRANSPORTING ATPASE"/>
    <property type="match status" value="1"/>
</dbReference>
<feature type="transmembrane region" description="Helical" evidence="12">
    <location>
        <begin position="853"/>
        <end position="874"/>
    </location>
</feature>
<comment type="similarity">
    <text evidence="2">Belongs to the cation transport ATPase (P-type) (TC 3.A.3) family. Type IIA subfamily.</text>
</comment>
<sequence>MEFYNKETELVLDELQASAEGLTEQEVKARQERDGFNELKSKDKVPTWKILLDTFKDPMVIVLLIVTMVQLALGEVVEACIILGVVLISSIVTVIQTKKAESSLDALKQISAPHAKVARGGEKITIPARELVVGDLVLLEAGDFVPADGRILTCKSLRVEEGMLTGESEAVEKTDEALEGELPLGDRKNMLYSGALTVYGRGEFIVTGIGSQTEIGKIATLLETAEEKQTPLQLKLEKFSKQLGIAILILSVAIFAIQAARIFLAGDGANIEVKMLDAFMFAVAVAVAAIPEALSSIVTIVLSVGTNKMAKQHAIIRKLPAVETLGSTSVICTDKTGTLTQNKMTVVDYFLPGDKKESFPNQPEDWTNDEARLIQAAVLCNDSSINEDGQELGDPTEVALIAFSNKVGKPYKEVREAYPRLAELPFDSDRKLMSTINLIDDAKLMLTKGGPDVVFARCSKVLINGEVKEFTEELKAEFQKENEAFSNKALRVLAYAYKPLGQDKEVLDLEDENELILIGLTAMIDPPREAVYASIVEAKKAGIRTVMITGDHKTTARAIGQDIGLFGENDIAVTGQELDAMSEQELDDNLAKISVYARVSPENKIRIVRAWQKKAKVTAMTGDGVNDAPALKQANIGIAMGSGTDVAKDASSMILTDDNFVSIVNAVAVGRTVYENIKKSIGYLFSGNLGAIITIVFALIMNWASPFTALQLLFINLVNDSVPAIALGMEKAEPNVMNKKPRPSNEGIFEGGLMASVAVRGSLIGIAAIISQYIGMQVSNELGVAMAFTTLILARSLQTFTARSNSQTIISLGLFSNKYVLGAVAFCLGLYSLTTLPFTREFFSIPASFDMNHWLLAAGLALAAVIMMEIIKALRVLTSQKKAKVSIKKLG</sequence>
<feature type="transmembrane region" description="Helical" evidence="12">
    <location>
        <begin position="812"/>
        <end position="833"/>
    </location>
</feature>
<comment type="subcellular location">
    <subcellularLocation>
        <location evidence="1">Cell membrane</location>
        <topology evidence="1">Multi-pass membrane protein</topology>
    </subcellularLocation>
</comment>
<evidence type="ECO:0000256" key="9">
    <source>
        <dbReference type="ARBA" id="ARBA00023065"/>
    </source>
</evidence>
<dbReference type="Pfam" id="PF13246">
    <property type="entry name" value="Cation_ATPase"/>
    <property type="match status" value="1"/>
</dbReference>
<feature type="transmembrane region" description="Helical" evidence="12">
    <location>
        <begin position="278"/>
        <end position="302"/>
    </location>
</feature>
<dbReference type="SUPFAM" id="SSF56784">
    <property type="entry name" value="HAD-like"/>
    <property type="match status" value="1"/>
</dbReference>
<dbReference type="SUPFAM" id="SSF81665">
    <property type="entry name" value="Calcium ATPase, transmembrane domain M"/>
    <property type="match status" value="1"/>
</dbReference>
<keyword evidence="9" id="KW-0813">Transport</keyword>
<keyword evidence="5" id="KW-0547">Nucleotide-binding</keyword>
<keyword evidence="6" id="KW-0067">ATP-binding</keyword>
<dbReference type="InterPro" id="IPR050510">
    <property type="entry name" value="Cation_transp_ATPase_P-type"/>
</dbReference>
<evidence type="ECO:0000256" key="6">
    <source>
        <dbReference type="ARBA" id="ARBA00022840"/>
    </source>
</evidence>
<dbReference type="GO" id="GO:1990573">
    <property type="term" value="P:potassium ion import across plasma membrane"/>
    <property type="evidence" value="ECO:0007669"/>
    <property type="project" value="TreeGrafter"/>
</dbReference>
<dbReference type="Gene3D" id="1.20.1110.10">
    <property type="entry name" value="Calcium-transporting ATPase, transmembrane domain"/>
    <property type="match status" value="1"/>
</dbReference>
<dbReference type="GO" id="GO:0006883">
    <property type="term" value="P:intracellular sodium ion homeostasis"/>
    <property type="evidence" value="ECO:0007669"/>
    <property type="project" value="TreeGrafter"/>
</dbReference>
<dbReference type="GO" id="GO:0005391">
    <property type="term" value="F:P-type sodium:potassium-exchanging transporter activity"/>
    <property type="evidence" value="ECO:0007669"/>
    <property type="project" value="TreeGrafter"/>
</dbReference>
<dbReference type="EMBL" id="AMQS01000031">
    <property type="protein sequence ID" value="EKF50895.1"/>
    <property type="molecule type" value="Genomic_DNA"/>
</dbReference>
<name>K2PHH5_9LACT</name>
<dbReference type="InterPro" id="IPR018303">
    <property type="entry name" value="ATPase_P-typ_P_site"/>
</dbReference>
<dbReference type="InterPro" id="IPR044492">
    <property type="entry name" value="P_typ_ATPase_HD_dom"/>
</dbReference>
<dbReference type="Gene3D" id="2.70.150.10">
    <property type="entry name" value="Calcium-transporting ATPase, cytoplasmic transduction domain A"/>
    <property type="match status" value="1"/>
</dbReference>
<evidence type="ECO:0000256" key="11">
    <source>
        <dbReference type="SAM" id="Coils"/>
    </source>
</evidence>
<organism evidence="14 15">
    <name type="scientific">Lactococcus garvieae DCC43</name>
    <dbReference type="NCBI Taxonomy" id="1231377"/>
    <lineage>
        <taxon>Bacteria</taxon>
        <taxon>Bacillati</taxon>
        <taxon>Bacillota</taxon>
        <taxon>Bacilli</taxon>
        <taxon>Lactobacillales</taxon>
        <taxon>Streptococcaceae</taxon>
        <taxon>Lactococcus</taxon>
    </lineage>
</organism>
<protein>
    <submittedName>
        <fullName evidence="14">Cation-transporting ATPase</fullName>
    </submittedName>
</protein>
<dbReference type="PRINTS" id="PR00120">
    <property type="entry name" value="HATPASE"/>
</dbReference>
<dbReference type="InterPro" id="IPR023298">
    <property type="entry name" value="ATPase_P-typ_TM_dom_sf"/>
</dbReference>
<dbReference type="Gene3D" id="3.40.1110.10">
    <property type="entry name" value="Calcium-transporting ATPase, cytoplasmic domain N"/>
    <property type="match status" value="1"/>
</dbReference>
<evidence type="ECO:0000256" key="2">
    <source>
        <dbReference type="ARBA" id="ARBA00005675"/>
    </source>
</evidence>
<dbReference type="Pfam" id="PF00690">
    <property type="entry name" value="Cation_ATPase_N"/>
    <property type="match status" value="1"/>
</dbReference>
<comment type="caution">
    <text evidence="14">The sequence shown here is derived from an EMBL/GenBank/DDBJ whole genome shotgun (WGS) entry which is preliminary data.</text>
</comment>
<keyword evidence="9" id="KW-0406">Ion transport</keyword>
<proteinExistence type="inferred from homology"/>
<dbReference type="Gene3D" id="3.40.50.1000">
    <property type="entry name" value="HAD superfamily/HAD-like"/>
    <property type="match status" value="1"/>
</dbReference>
<dbReference type="PROSITE" id="PS00154">
    <property type="entry name" value="ATPASE_E1_E2"/>
    <property type="match status" value="1"/>
</dbReference>
<dbReference type="CDD" id="cd02089">
    <property type="entry name" value="P-type_ATPase_Ca_prok"/>
    <property type="match status" value="1"/>
</dbReference>
<dbReference type="SUPFAM" id="SSF81660">
    <property type="entry name" value="Metal cation-transporting ATPase, ATP-binding domain N"/>
    <property type="match status" value="1"/>
</dbReference>
<reference evidence="14 15" key="1">
    <citation type="journal article" date="2012" name="J. Bacteriol.">
        <title>Genome Sequence of the Bacteriocin-Producing Strain Lactococcus garvieae DCC43.</title>
        <authorList>
            <person name="Gabrielsen C."/>
            <person name="Brede D.A."/>
            <person name="Hernandez P.E."/>
            <person name="Nes I.F."/>
            <person name="Diep D.B."/>
        </authorList>
    </citation>
    <scope>NUCLEOTIDE SEQUENCE [LARGE SCALE GENOMIC DNA]</scope>
    <source>
        <strain evidence="14 15">DCC43</strain>
    </source>
</reference>
<evidence type="ECO:0000256" key="7">
    <source>
        <dbReference type="ARBA" id="ARBA00022967"/>
    </source>
</evidence>